<evidence type="ECO:0000313" key="3">
    <source>
        <dbReference type="Proteomes" id="UP000837857"/>
    </source>
</evidence>
<proteinExistence type="predicted"/>
<protein>
    <submittedName>
        <fullName evidence="2">Uncharacterized protein</fullName>
    </submittedName>
</protein>
<organism evidence="2 3">
    <name type="scientific">Iphiclides podalirius</name>
    <name type="common">scarce swallowtail</name>
    <dbReference type="NCBI Taxonomy" id="110791"/>
    <lineage>
        <taxon>Eukaryota</taxon>
        <taxon>Metazoa</taxon>
        <taxon>Ecdysozoa</taxon>
        <taxon>Arthropoda</taxon>
        <taxon>Hexapoda</taxon>
        <taxon>Insecta</taxon>
        <taxon>Pterygota</taxon>
        <taxon>Neoptera</taxon>
        <taxon>Endopterygota</taxon>
        <taxon>Lepidoptera</taxon>
        <taxon>Glossata</taxon>
        <taxon>Ditrysia</taxon>
        <taxon>Papilionoidea</taxon>
        <taxon>Papilionidae</taxon>
        <taxon>Papilioninae</taxon>
        <taxon>Iphiclides</taxon>
    </lineage>
</organism>
<sequence>MLIPLKSLTVPNEGCAGPRAGEDSPGRVTRCPERRSHRKRRDKGASRAPTAHGVRALCITKGAIWRKNGPNRATSRRTAPHRTRPRLLMPPPPPPNASYGNFLLSLWRSAPQIRLIRSALASVVT</sequence>
<feature type="region of interest" description="Disordered" evidence="1">
    <location>
        <begin position="66"/>
        <end position="94"/>
    </location>
</feature>
<feature type="region of interest" description="Disordered" evidence="1">
    <location>
        <begin position="1"/>
        <end position="52"/>
    </location>
</feature>
<feature type="compositionally biased region" description="Basic and acidic residues" evidence="1">
    <location>
        <begin position="20"/>
        <end position="34"/>
    </location>
</feature>
<dbReference type="Proteomes" id="UP000837857">
    <property type="component" value="Chromosome 8"/>
</dbReference>
<evidence type="ECO:0000256" key="1">
    <source>
        <dbReference type="SAM" id="MobiDB-lite"/>
    </source>
</evidence>
<dbReference type="EMBL" id="OW152820">
    <property type="protein sequence ID" value="CAH2075470.1"/>
    <property type="molecule type" value="Genomic_DNA"/>
</dbReference>
<feature type="compositionally biased region" description="Basic residues" evidence="1">
    <location>
        <begin position="74"/>
        <end position="85"/>
    </location>
</feature>
<feature type="non-terminal residue" evidence="2">
    <location>
        <position position="125"/>
    </location>
</feature>
<evidence type="ECO:0000313" key="2">
    <source>
        <dbReference type="EMBL" id="CAH2075470.1"/>
    </source>
</evidence>
<keyword evidence="3" id="KW-1185">Reference proteome</keyword>
<accession>A0ABN8JBB4</accession>
<reference evidence="2" key="1">
    <citation type="submission" date="2022-03" db="EMBL/GenBank/DDBJ databases">
        <authorList>
            <person name="Martin H S."/>
        </authorList>
    </citation>
    <scope>NUCLEOTIDE SEQUENCE</scope>
</reference>
<name>A0ABN8JBB4_9NEOP</name>
<gene>
    <name evidence="2" type="ORF">IPOD504_LOCUS16823</name>
</gene>